<dbReference type="OrthoDB" id="9806135at2"/>
<evidence type="ECO:0000256" key="5">
    <source>
        <dbReference type="ARBA" id="ARBA00023274"/>
    </source>
</evidence>
<dbReference type="GO" id="GO:0022625">
    <property type="term" value="C:cytosolic large ribosomal subunit"/>
    <property type="evidence" value="ECO:0007669"/>
    <property type="project" value="TreeGrafter"/>
</dbReference>
<evidence type="ECO:0000313" key="10">
    <source>
        <dbReference type="EMBL" id="TDO21102.1"/>
    </source>
</evidence>
<dbReference type="NCBIfam" id="TIGR03625">
    <property type="entry name" value="L3_bact"/>
    <property type="match status" value="1"/>
</dbReference>
<keyword evidence="2 7" id="KW-0699">rRNA-binding</keyword>
<dbReference type="PANTHER" id="PTHR11229">
    <property type="entry name" value="50S RIBOSOMAL PROTEIN L3"/>
    <property type="match status" value="1"/>
</dbReference>
<evidence type="ECO:0000256" key="6">
    <source>
        <dbReference type="ARBA" id="ARBA00035243"/>
    </source>
</evidence>
<dbReference type="Gene3D" id="2.40.30.10">
    <property type="entry name" value="Translation factors"/>
    <property type="match status" value="1"/>
</dbReference>
<evidence type="ECO:0000256" key="7">
    <source>
        <dbReference type="HAMAP-Rule" id="MF_01325"/>
    </source>
</evidence>
<sequence length="272" mass="29499">MKGILGRKVGMTQIFSDHGNVIPVTVIEVQPNVITKVLTNDKHGYEAVQLAAFDKREKLANKPELGNFKKANTASKRFVKEIRGMSGYQLGDTVDASIFTVGQLVDAIGISKGKGFAGTIKRHNQKIGPKSHGGGGGSQPVRLTGSLGDISGNKVVKGMTMPGQLGNKQSTVQNLEIVFIDVKNNILLVKGSIPGPKKSFVIIKDNAKQKPNNQPVVLVDLEVQSQKSELLERARKFNNIEVNLDMSVEEMRTIIEAAEKQAEEAKTEKDGE</sequence>
<comment type="similarity">
    <text evidence="1 7 8">Belongs to the universal ribosomal protein uL3 family.</text>
</comment>
<evidence type="ECO:0000256" key="3">
    <source>
        <dbReference type="ARBA" id="ARBA00022884"/>
    </source>
</evidence>
<proteinExistence type="inferred from homology"/>
<dbReference type="InterPro" id="IPR019926">
    <property type="entry name" value="Ribosomal_uL3_CS"/>
</dbReference>
<dbReference type="SUPFAM" id="SSF50447">
    <property type="entry name" value="Translation proteins"/>
    <property type="match status" value="1"/>
</dbReference>
<evidence type="ECO:0000313" key="11">
    <source>
        <dbReference type="Proteomes" id="UP000295518"/>
    </source>
</evidence>
<dbReference type="Pfam" id="PF00297">
    <property type="entry name" value="Ribosomal_L3"/>
    <property type="match status" value="1"/>
</dbReference>
<dbReference type="InterPro" id="IPR009000">
    <property type="entry name" value="Transl_B-barrel_sf"/>
</dbReference>
<keyword evidence="11" id="KW-1185">Reference proteome</keyword>
<protein>
    <recommendedName>
        <fullName evidence="6 7">Large ribosomal subunit protein uL3</fullName>
    </recommendedName>
</protein>
<dbReference type="AlphaFoldDB" id="A0A4R6IG30"/>
<dbReference type="FunFam" id="2.40.30.10:FF:000004">
    <property type="entry name" value="50S ribosomal protein L3"/>
    <property type="match status" value="1"/>
</dbReference>
<accession>A0A4R6IG30</accession>
<dbReference type="PANTHER" id="PTHR11229:SF16">
    <property type="entry name" value="LARGE RIBOSOMAL SUBUNIT PROTEIN UL3C"/>
    <property type="match status" value="1"/>
</dbReference>
<comment type="caution">
    <text evidence="10">The sequence shown here is derived from an EMBL/GenBank/DDBJ whole genome shotgun (WGS) entry which is preliminary data.</text>
</comment>
<comment type="function">
    <text evidence="7 9">One of the primary rRNA binding proteins, it binds directly near the 3'-end of the 23S rRNA, where it nucleates assembly of the 50S subunit.</text>
</comment>
<evidence type="ECO:0000256" key="9">
    <source>
        <dbReference type="RuleBase" id="RU003906"/>
    </source>
</evidence>
<dbReference type="HAMAP" id="MF_01325_B">
    <property type="entry name" value="Ribosomal_uL3_B"/>
    <property type="match status" value="1"/>
</dbReference>
<organism evidence="10 11">
    <name type="scientific">Mycoplasma testudineum</name>
    <dbReference type="NCBI Taxonomy" id="244584"/>
    <lineage>
        <taxon>Bacteria</taxon>
        <taxon>Bacillati</taxon>
        <taxon>Mycoplasmatota</taxon>
        <taxon>Mollicutes</taxon>
        <taxon>Mycoplasmataceae</taxon>
        <taxon>Mycoplasma</taxon>
    </lineage>
</organism>
<dbReference type="GO" id="GO:0019843">
    <property type="term" value="F:rRNA binding"/>
    <property type="evidence" value="ECO:0007669"/>
    <property type="project" value="UniProtKB-UniRule"/>
</dbReference>
<name>A0A4R6IG30_9MOLU</name>
<keyword evidence="5 7" id="KW-0687">Ribonucleoprotein</keyword>
<dbReference type="PROSITE" id="PS00474">
    <property type="entry name" value="RIBOSOMAL_L3"/>
    <property type="match status" value="1"/>
</dbReference>
<evidence type="ECO:0000256" key="8">
    <source>
        <dbReference type="RuleBase" id="RU003905"/>
    </source>
</evidence>
<dbReference type="Proteomes" id="UP000295518">
    <property type="component" value="Unassembled WGS sequence"/>
</dbReference>
<dbReference type="GO" id="GO:0006412">
    <property type="term" value="P:translation"/>
    <property type="evidence" value="ECO:0007669"/>
    <property type="project" value="UniProtKB-UniRule"/>
</dbReference>
<reference evidence="10 11" key="1">
    <citation type="submission" date="2019-03" db="EMBL/GenBank/DDBJ databases">
        <title>Genomic Encyclopedia of Archaeal and Bacterial Type Strains, Phase II (KMG-II): from individual species to whole genera.</title>
        <authorList>
            <person name="Goeker M."/>
        </authorList>
    </citation>
    <scope>NUCLEOTIDE SEQUENCE [LARGE SCALE GENOMIC DNA]</scope>
    <source>
        <strain evidence="10 11">ATCC 700618</strain>
    </source>
</reference>
<dbReference type="Gene3D" id="3.30.160.810">
    <property type="match status" value="1"/>
</dbReference>
<evidence type="ECO:0000256" key="4">
    <source>
        <dbReference type="ARBA" id="ARBA00022980"/>
    </source>
</evidence>
<keyword evidence="4 7" id="KW-0689">Ribosomal protein</keyword>
<dbReference type="GO" id="GO:0003735">
    <property type="term" value="F:structural constituent of ribosome"/>
    <property type="evidence" value="ECO:0007669"/>
    <property type="project" value="UniProtKB-UniRule"/>
</dbReference>
<dbReference type="InterPro" id="IPR000597">
    <property type="entry name" value="Ribosomal_uL3"/>
</dbReference>
<gene>
    <name evidence="7" type="primary">rplC</name>
    <name evidence="10" type="ORF">EI74_0122</name>
</gene>
<comment type="subunit">
    <text evidence="7 9">Part of the 50S ribosomal subunit. Forms a cluster with proteins L14 and L19.</text>
</comment>
<evidence type="ECO:0000256" key="2">
    <source>
        <dbReference type="ARBA" id="ARBA00022730"/>
    </source>
</evidence>
<dbReference type="InterPro" id="IPR019927">
    <property type="entry name" value="Ribosomal_uL3_bac/org-type"/>
</dbReference>
<keyword evidence="3 7" id="KW-0694">RNA-binding</keyword>
<evidence type="ECO:0000256" key="1">
    <source>
        <dbReference type="ARBA" id="ARBA00006540"/>
    </source>
</evidence>
<dbReference type="EMBL" id="SNWN01000009">
    <property type="protein sequence ID" value="TDO21102.1"/>
    <property type="molecule type" value="Genomic_DNA"/>
</dbReference>